<keyword evidence="7 14" id="KW-0175">Coiled coil</keyword>
<evidence type="ECO:0000256" key="4">
    <source>
        <dbReference type="ARBA" id="ARBA00022614"/>
    </source>
</evidence>
<evidence type="ECO:0000256" key="7">
    <source>
        <dbReference type="ARBA" id="ARBA00023054"/>
    </source>
</evidence>
<dbReference type="InterPro" id="IPR050576">
    <property type="entry name" value="Cilia_flagella_integrity"/>
</dbReference>
<evidence type="ECO:0000256" key="5">
    <source>
        <dbReference type="ARBA" id="ARBA00022737"/>
    </source>
</evidence>
<dbReference type="SMART" id="SM00365">
    <property type="entry name" value="LRR_SD22"/>
    <property type="match status" value="4"/>
</dbReference>
<accession>A0AAW2EFG4</accession>
<keyword evidence="6" id="KW-0282">Flagellum</keyword>
<dbReference type="GO" id="GO:0005929">
    <property type="term" value="C:cilium"/>
    <property type="evidence" value="ECO:0007669"/>
    <property type="project" value="TreeGrafter"/>
</dbReference>
<dbReference type="PROSITE" id="PS51450">
    <property type="entry name" value="LRR"/>
    <property type="match status" value="2"/>
</dbReference>
<evidence type="ECO:0000256" key="9">
    <source>
        <dbReference type="ARBA" id="ARBA00023212"/>
    </source>
</evidence>
<dbReference type="InterPro" id="IPR001611">
    <property type="entry name" value="Leu-rich_rpt"/>
</dbReference>
<dbReference type="PANTHER" id="PTHR45973:SF12">
    <property type="entry name" value="DYNEIN REGULATORY COMPLEX SUBUNIT 3"/>
    <property type="match status" value="1"/>
</dbReference>
<evidence type="ECO:0000313" key="16">
    <source>
        <dbReference type="Proteomes" id="UP001430953"/>
    </source>
</evidence>
<keyword evidence="9" id="KW-0206">Cytoskeleton</keyword>
<evidence type="ECO:0000256" key="10">
    <source>
        <dbReference type="ARBA" id="ARBA00023273"/>
    </source>
</evidence>
<feature type="coiled-coil region" evidence="14">
    <location>
        <begin position="317"/>
        <end position="373"/>
    </location>
</feature>
<sequence length="555" mass="65300">MPRADTISVLRKATEPGIITRSMLVSLAIEQGPKREGGRLFLLDGIEMDKLEEIRIEFLKILNIDHLWVLKSLVKLSLSHNIIERIENLDELCNLRELDLSFNRIKIMENLNNLHQLEILLLYRNEISVVQGINDLKKLTILNIGRNRIDNWKHVVYLRDIKSLKSLNMCDNPCTEMDGYLNYLFAFMPQLIYYQYRMITENERQSGIDRHYREISSLEENEIKIQTELALQRKFEKKFTLLTAAYVENLDGDQLFQQMFSPEEANKIFSTINEDTKNAFEEYKKSFIAICHGLCELGLRENDRRTEDMRSFQVAVNEDKKNTQNKARRIVEELLEKKLQVFAKIKIIMEALVEKQEEETENVAAKAMQLFNELHDLLSKTQNQLMSKEIILHDQIEHINEKFRINMTNMVNSFLRNAQGHFTLLRNAETEYNNVISQLVLQHLSGFEDKTRKPFHLKNLCYDEDTLASTFAASHNIRLQVINNREKCMLNRVENWLKDHINQLIIDENERNRQQILEISHFFNFERQQQLNSLSLPQELDLANIDLGDDGILEN</sequence>
<comment type="subcellular location">
    <subcellularLocation>
        <location evidence="2">Cytoplasm</location>
        <location evidence="2">Cytoskeleton</location>
        <location evidence="2">Flagellum axoneme</location>
    </subcellularLocation>
</comment>
<comment type="function">
    <text evidence="1">Cilium-specific protein required for cilia structures.</text>
</comment>
<dbReference type="Pfam" id="PF14580">
    <property type="entry name" value="LRR_9"/>
    <property type="match status" value="1"/>
</dbReference>
<gene>
    <name evidence="15" type="ORF">PUN28_018712</name>
</gene>
<keyword evidence="3" id="KW-0963">Cytoplasm</keyword>
<keyword evidence="10" id="KW-0966">Cell projection</keyword>
<comment type="caution">
    <text evidence="15">The sequence shown here is derived from an EMBL/GenBank/DDBJ whole genome shotgun (WGS) entry which is preliminary data.</text>
</comment>
<dbReference type="AlphaFoldDB" id="A0AAW2EFG4"/>
<dbReference type="EMBL" id="JADYXP020000024">
    <property type="protein sequence ID" value="KAL0101039.1"/>
    <property type="molecule type" value="Genomic_DNA"/>
</dbReference>
<evidence type="ECO:0000256" key="13">
    <source>
        <dbReference type="ARBA" id="ARBA00040950"/>
    </source>
</evidence>
<evidence type="ECO:0000256" key="8">
    <source>
        <dbReference type="ARBA" id="ARBA00023069"/>
    </source>
</evidence>
<organism evidence="15 16">
    <name type="scientific">Cardiocondyla obscurior</name>
    <dbReference type="NCBI Taxonomy" id="286306"/>
    <lineage>
        <taxon>Eukaryota</taxon>
        <taxon>Metazoa</taxon>
        <taxon>Ecdysozoa</taxon>
        <taxon>Arthropoda</taxon>
        <taxon>Hexapoda</taxon>
        <taxon>Insecta</taxon>
        <taxon>Pterygota</taxon>
        <taxon>Neoptera</taxon>
        <taxon>Endopterygota</taxon>
        <taxon>Hymenoptera</taxon>
        <taxon>Apocrita</taxon>
        <taxon>Aculeata</taxon>
        <taxon>Formicoidea</taxon>
        <taxon>Formicidae</taxon>
        <taxon>Myrmicinae</taxon>
        <taxon>Cardiocondyla</taxon>
    </lineage>
</organism>
<dbReference type="SUPFAM" id="SSF52075">
    <property type="entry name" value="Outer arm dynein light chain 1"/>
    <property type="match status" value="1"/>
</dbReference>
<evidence type="ECO:0000256" key="11">
    <source>
        <dbReference type="ARBA" id="ARBA00024433"/>
    </source>
</evidence>
<name>A0AAW2EFG4_9HYME</name>
<evidence type="ECO:0000256" key="12">
    <source>
        <dbReference type="ARBA" id="ARBA00038378"/>
    </source>
</evidence>
<dbReference type="InterPro" id="IPR032675">
    <property type="entry name" value="LRR_dom_sf"/>
</dbReference>
<keyword evidence="16" id="KW-1185">Reference proteome</keyword>
<keyword evidence="4" id="KW-0433">Leucine-rich repeat</keyword>
<reference evidence="15 16" key="1">
    <citation type="submission" date="2023-03" db="EMBL/GenBank/DDBJ databases">
        <title>High recombination rates correlate with genetic variation in Cardiocondyla obscurior ants.</title>
        <authorList>
            <person name="Errbii M."/>
        </authorList>
    </citation>
    <scope>NUCLEOTIDE SEQUENCE [LARGE SCALE GENOMIC DNA]</scope>
    <source>
        <strain evidence="15">Alpha-2009</strain>
        <tissue evidence="15">Whole body</tissue>
    </source>
</reference>
<evidence type="ECO:0000256" key="3">
    <source>
        <dbReference type="ARBA" id="ARBA00022490"/>
    </source>
</evidence>
<comment type="similarity">
    <text evidence="12">Belongs to the DRC3 family.</text>
</comment>
<keyword evidence="8" id="KW-0969">Cilium</keyword>
<dbReference type="Gene3D" id="3.80.10.10">
    <property type="entry name" value="Ribonuclease Inhibitor"/>
    <property type="match status" value="1"/>
</dbReference>
<protein>
    <recommendedName>
        <fullName evidence="11">Dynein axonemal assembly factor 1 homolog</fullName>
    </recommendedName>
    <alternativeName>
        <fullName evidence="13">Dynein regulatory complex subunit 3</fullName>
    </alternativeName>
</protein>
<dbReference type="Proteomes" id="UP001430953">
    <property type="component" value="Unassembled WGS sequence"/>
</dbReference>
<keyword evidence="5" id="KW-0677">Repeat</keyword>
<dbReference type="PANTHER" id="PTHR45973">
    <property type="entry name" value="PROTEIN PHOSPHATASE 1 REGULATORY SUBUNIT SDS22-RELATED"/>
    <property type="match status" value="1"/>
</dbReference>
<evidence type="ECO:0000256" key="6">
    <source>
        <dbReference type="ARBA" id="ARBA00022846"/>
    </source>
</evidence>
<evidence type="ECO:0000313" key="15">
    <source>
        <dbReference type="EMBL" id="KAL0101039.1"/>
    </source>
</evidence>
<proteinExistence type="inferred from homology"/>
<evidence type="ECO:0000256" key="1">
    <source>
        <dbReference type="ARBA" id="ARBA00003843"/>
    </source>
</evidence>
<evidence type="ECO:0000256" key="14">
    <source>
        <dbReference type="SAM" id="Coils"/>
    </source>
</evidence>
<evidence type="ECO:0000256" key="2">
    <source>
        <dbReference type="ARBA" id="ARBA00004611"/>
    </source>
</evidence>